<dbReference type="Proteomes" id="UP000789803">
    <property type="component" value="Unassembled WGS sequence"/>
</dbReference>
<dbReference type="Gene3D" id="2.40.170.20">
    <property type="entry name" value="TonB-dependent receptor, beta-barrel domain"/>
    <property type="match status" value="1"/>
</dbReference>
<reference evidence="4 5" key="1">
    <citation type="submission" date="2020-11" db="EMBL/GenBank/DDBJ databases">
        <authorList>
            <person name="Peeters C."/>
        </authorList>
    </citation>
    <scope>NUCLEOTIDE SEQUENCE [LARGE SCALE GENOMIC DNA]</scope>
    <source>
        <strain evidence="4 5">LMG 7974</strain>
    </source>
</reference>
<protein>
    <recommendedName>
        <fullName evidence="6">TonB-dependent receptor</fullName>
    </recommendedName>
</protein>
<evidence type="ECO:0000256" key="3">
    <source>
        <dbReference type="ARBA" id="ARBA00023237"/>
    </source>
</evidence>
<evidence type="ECO:0000313" key="4">
    <source>
        <dbReference type="EMBL" id="CAD7287706.1"/>
    </source>
</evidence>
<evidence type="ECO:0008006" key="6">
    <source>
        <dbReference type="Google" id="ProtNLM"/>
    </source>
</evidence>
<sequence>MFAYKLNDGKESLRHTYRLNPYTTYNQNWTYYAGNKNLTKFSQLDIPYDDETSFGLKQHIGPISVNTKYIERKGRKQIVQVYASTLGIDCGDGYAPGTSQCRLYTNDGWSDNKIFSLSISNIEPIKFLNTSHNIELGYSKQKSKTNNSTYTSVNTDDFEDAIVYYDGNLMRRSSLPVANFYTPWTASATLVSHVPQLNLTLSNFVHYKSSKEALRTAKNSDKYKDADGNVYPTYYKTKLKATTTWDMRIAYEQKLAKDISGFINLDINNVLNKINEASATSGTSPIIKYEPGRQFWLEAGVKW</sequence>
<dbReference type="EMBL" id="CAJHOF010000004">
    <property type="protein sequence ID" value="CAD7287706.1"/>
    <property type="molecule type" value="Genomic_DNA"/>
</dbReference>
<dbReference type="SUPFAM" id="SSF56935">
    <property type="entry name" value="Porins"/>
    <property type="match status" value="1"/>
</dbReference>
<comment type="subcellular location">
    <subcellularLocation>
        <location evidence="1">Cell outer membrane</location>
    </subcellularLocation>
</comment>
<accession>A0ABN7K5A6</accession>
<evidence type="ECO:0000256" key="2">
    <source>
        <dbReference type="ARBA" id="ARBA00023136"/>
    </source>
</evidence>
<proteinExistence type="predicted"/>
<keyword evidence="3" id="KW-0998">Cell outer membrane</keyword>
<organism evidence="4 5">
    <name type="scientific">Campylobacter majalis</name>
    <dbReference type="NCBI Taxonomy" id="2790656"/>
    <lineage>
        <taxon>Bacteria</taxon>
        <taxon>Pseudomonadati</taxon>
        <taxon>Campylobacterota</taxon>
        <taxon>Epsilonproteobacteria</taxon>
        <taxon>Campylobacterales</taxon>
        <taxon>Campylobacteraceae</taxon>
        <taxon>Campylobacter</taxon>
    </lineage>
</organism>
<gene>
    <name evidence="4" type="ORF">LMG7974_00586</name>
</gene>
<dbReference type="RefSeq" id="WP_229932406.1">
    <property type="nucleotide sequence ID" value="NZ_CAJHOF010000004.1"/>
</dbReference>
<evidence type="ECO:0000313" key="5">
    <source>
        <dbReference type="Proteomes" id="UP000789803"/>
    </source>
</evidence>
<keyword evidence="5" id="KW-1185">Reference proteome</keyword>
<name>A0ABN7K5A6_9BACT</name>
<keyword evidence="2" id="KW-0472">Membrane</keyword>
<comment type="caution">
    <text evidence="4">The sequence shown here is derived from an EMBL/GenBank/DDBJ whole genome shotgun (WGS) entry which is preliminary data.</text>
</comment>
<evidence type="ECO:0000256" key="1">
    <source>
        <dbReference type="ARBA" id="ARBA00004442"/>
    </source>
</evidence>
<dbReference type="InterPro" id="IPR036942">
    <property type="entry name" value="Beta-barrel_TonB_sf"/>
</dbReference>